<dbReference type="Proteomes" id="UP001358193">
    <property type="component" value="Segment"/>
</dbReference>
<protein>
    <submittedName>
        <fullName evidence="1">Uncharacterized protein</fullName>
    </submittedName>
</protein>
<name>A0ABZ0Z3B4_9CAUD</name>
<evidence type="ECO:0000313" key="2">
    <source>
        <dbReference type="Proteomes" id="UP001358193"/>
    </source>
</evidence>
<organism evidence="1 2">
    <name type="scientific">phage Lak_Megaphage_Sonny</name>
    <dbReference type="NCBI Taxonomy" id="3109229"/>
    <lineage>
        <taxon>Viruses</taxon>
        <taxon>Duplodnaviria</taxon>
        <taxon>Heunggongvirae</taxon>
        <taxon>Uroviricota</taxon>
        <taxon>Caudoviricetes</taxon>
        <taxon>Caudoviricetes code 15 clade</taxon>
    </lineage>
</organism>
<proteinExistence type="predicted"/>
<keyword evidence="2" id="KW-1185">Reference proteome</keyword>
<dbReference type="EMBL" id="OR769223">
    <property type="protein sequence ID" value="WQJ53646.1"/>
    <property type="molecule type" value="Genomic_DNA"/>
</dbReference>
<reference evidence="1 2" key="1">
    <citation type="submission" date="2023-11" db="EMBL/GenBank/DDBJ databases">
        <authorList>
            <person name="Cook R."/>
            <person name="Crisci M."/>
            <person name="Pye H."/>
            <person name="Adriaenssens E."/>
            <person name="Santini J."/>
        </authorList>
    </citation>
    <scope>NUCLEOTIDE SEQUENCE [LARGE SCALE GENOMIC DNA]</scope>
    <source>
        <strain evidence="1">Lak_Megaphage_Sonny</strain>
    </source>
</reference>
<sequence length="75" mass="9065">MKTRTENNVLVISSEERMDLYNNFLECNIGKECWHGYVYYDKDYNLLDTHYLLEPKDFTEIPEEISEADKKAFKY</sequence>
<evidence type="ECO:0000313" key="1">
    <source>
        <dbReference type="EMBL" id="WQJ53646.1"/>
    </source>
</evidence>
<accession>A0ABZ0Z3B4</accession>